<dbReference type="Proteomes" id="UP000190911">
    <property type="component" value="Chromosome I"/>
</dbReference>
<protein>
    <submittedName>
        <fullName evidence="1">Uncharacterized protein</fullName>
    </submittedName>
</protein>
<gene>
    <name evidence="1" type="ORF">SAMN05878437_1681</name>
</gene>
<dbReference type="RefSeq" id="WP_079552842.1">
    <property type="nucleotide sequence ID" value="NZ_LT670847.1"/>
</dbReference>
<reference evidence="1 2" key="1">
    <citation type="submission" date="2016-11" db="EMBL/GenBank/DDBJ databases">
        <authorList>
            <person name="Jaros S."/>
            <person name="Januszkiewicz K."/>
            <person name="Wedrychowicz H."/>
        </authorList>
    </citation>
    <scope>NUCLEOTIDE SEQUENCE [LARGE SCALE GENOMIC DNA]</scope>
    <source>
        <strain evidence="1 2">ACAM 12</strain>
    </source>
</reference>
<dbReference type="InParanoid" id="A0A1M7GRN4"/>
<dbReference type="AlphaFoldDB" id="A0A1M7GRN4"/>
<dbReference type="OrthoDB" id="6171184at2"/>
<dbReference type="EMBL" id="LT670847">
    <property type="protein sequence ID" value="SHM18818.1"/>
    <property type="molecule type" value="Genomic_DNA"/>
</dbReference>
<evidence type="ECO:0000313" key="2">
    <source>
        <dbReference type="Proteomes" id="UP000190911"/>
    </source>
</evidence>
<sequence>MQTYSAPLSLYDVVYVIVPRLHRAQKLVNQTLETLINGAATGDDLARRLEQRRQFTLELQVINTNLEHLLERYRGDVKSLLQSHGSQGNIPITPDEMESDAVEHAKEIYRKVVAFQTGRRDVPF</sequence>
<proteinExistence type="predicted"/>
<accession>A0A1M7GRN4</accession>
<evidence type="ECO:0000313" key="1">
    <source>
        <dbReference type="EMBL" id="SHM18818.1"/>
    </source>
</evidence>
<keyword evidence="2" id="KW-1185">Reference proteome</keyword>
<name>A0A1M7GRN4_9GAMM</name>
<organism evidence="1 2">
    <name type="scientific">Vreelandella subglaciescola</name>
    <dbReference type="NCBI Taxonomy" id="29571"/>
    <lineage>
        <taxon>Bacteria</taxon>
        <taxon>Pseudomonadati</taxon>
        <taxon>Pseudomonadota</taxon>
        <taxon>Gammaproteobacteria</taxon>
        <taxon>Oceanospirillales</taxon>
        <taxon>Halomonadaceae</taxon>
        <taxon>Vreelandella</taxon>
    </lineage>
</organism>